<reference evidence="1 2" key="1">
    <citation type="journal article" date="2024" name="G3 (Bethesda)">
        <title>Genome assembly of Hibiscus sabdariffa L. provides insights into metabolisms of medicinal natural products.</title>
        <authorList>
            <person name="Kim T."/>
        </authorList>
    </citation>
    <scope>NUCLEOTIDE SEQUENCE [LARGE SCALE GENOMIC DNA]</scope>
    <source>
        <strain evidence="1">TK-2024</strain>
        <tissue evidence="1">Old leaves</tissue>
    </source>
</reference>
<name>A0ABR2EYJ9_9ROSI</name>
<dbReference type="EMBL" id="JBBPBM010000009">
    <property type="protein sequence ID" value="KAK8567778.1"/>
    <property type="molecule type" value="Genomic_DNA"/>
</dbReference>
<sequence length="350" mass="39203">MSLVILEITTKGWCLLTGLPGRVQPAHASESAMELLLTLVAAAQVHSQANHRSIVKKAHREYIHNIPNIKNGLSKPLPYAPASKRAELEEEREQLTVQEGGYCSGSCGWWPIHLPGRASVPPVADQVEILVAHVGQRRWLHTPLAEAKRLKSALRNVVSVGLSVQQSTNSGREGYHTYKTLPVLTALHSDWYIMKKESHLHQAHCAFPCPDVRLSKSSNGDPPKTRLQNQPRFCKAHPYYFFGRGGHTSLACGCVRQRFRKAILDIWNVVDIFSMRLFDYRTVIRSSESTTCFAISPFSNEKACLEMKPFSNSKVFKDGWLPTSGQIQGASEVTYWEWTWAAATSSNLRV</sequence>
<comment type="caution">
    <text evidence="1">The sequence shown here is derived from an EMBL/GenBank/DDBJ whole genome shotgun (WGS) entry which is preliminary data.</text>
</comment>
<organism evidence="1 2">
    <name type="scientific">Hibiscus sabdariffa</name>
    <name type="common">roselle</name>
    <dbReference type="NCBI Taxonomy" id="183260"/>
    <lineage>
        <taxon>Eukaryota</taxon>
        <taxon>Viridiplantae</taxon>
        <taxon>Streptophyta</taxon>
        <taxon>Embryophyta</taxon>
        <taxon>Tracheophyta</taxon>
        <taxon>Spermatophyta</taxon>
        <taxon>Magnoliopsida</taxon>
        <taxon>eudicotyledons</taxon>
        <taxon>Gunneridae</taxon>
        <taxon>Pentapetalae</taxon>
        <taxon>rosids</taxon>
        <taxon>malvids</taxon>
        <taxon>Malvales</taxon>
        <taxon>Malvaceae</taxon>
        <taxon>Malvoideae</taxon>
        <taxon>Hibiscus</taxon>
    </lineage>
</organism>
<protein>
    <submittedName>
        <fullName evidence="1">Uncharacterized protein</fullName>
    </submittedName>
</protein>
<dbReference type="Proteomes" id="UP001472677">
    <property type="component" value="Unassembled WGS sequence"/>
</dbReference>
<gene>
    <name evidence="1" type="ORF">V6N12_006351</name>
</gene>
<proteinExistence type="predicted"/>
<accession>A0ABR2EYJ9</accession>
<keyword evidence="2" id="KW-1185">Reference proteome</keyword>
<evidence type="ECO:0000313" key="2">
    <source>
        <dbReference type="Proteomes" id="UP001472677"/>
    </source>
</evidence>
<evidence type="ECO:0000313" key="1">
    <source>
        <dbReference type="EMBL" id="KAK8567778.1"/>
    </source>
</evidence>